<dbReference type="InterPro" id="IPR052913">
    <property type="entry name" value="Glycopeptide_resist_protein"/>
</dbReference>
<name>A0A285F5L6_9FIRM</name>
<protein>
    <submittedName>
        <fullName evidence="2">VanW like protein</fullName>
    </submittedName>
</protein>
<organism evidence="2 3">
    <name type="scientific">Orenia metallireducens</name>
    <dbReference type="NCBI Taxonomy" id="1413210"/>
    <lineage>
        <taxon>Bacteria</taxon>
        <taxon>Bacillati</taxon>
        <taxon>Bacillota</taxon>
        <taxon>Clostridia</taxon>
        <taxon>Halanaerobiales</taxon>
        <taxon>Halobacteroidaceae</taxon>
        <taxon>Orenia</taxon>
    </lineage>
</organism>
<keyword evidence="3" id="KW-1185">Reference proteome</keyword>
<dbReference type="Pfam" id="PF04294">
    <property type="entry name" value="VanW"/>
    <property type="match status" value="1"/>
</dbReference>
<dbReference type="InterPro" id="IPR007391">
    <property type="entry name" value="Vancomycin_resist_VanW"/>
</dbReference>
<dbReference type="AlphaFoldDB" id="A0A285F5L6"/>
<feature type="transmembrane region" description="Helical" evidence="1">
    <location>
        <begin position="12"/>
        <end position="29"/>
    </location>
</feature>
<dbReference type="OrthoDB" id="9797191at2"/>
<reference evidence="3" key="1">
    <citation type="submission" date="2017-09" db="EMBL/GenBank/DDBJ databases">
        <authorList>
            <person name="Varghese N."/>
            <person name="Submissions S."/>
        </authorList>
    </citation>
    <scope>NUCLEOTIDE SEQUENCE [LARGE SCALE GENOMIC DNA]</scope>
    <source>
        <strain evidence="3">MSL47</strain>
    </source>
</reference>
<evidence type="ECO:0000256" key="1">
    <source>
        <dbReference type="SAM" id="Phobius"/>
    </source>
</evidence>
<keyword evidence="1" id="KW-0812">Transmembrane</keyword>
<keyword evidence="1" id="KW-1133">Transmembrane helix</keyword>
<evidence type="ECO:0000313" key="3">
    <source>
        <dbReference type="Proteomes" id="UP000219573"/>
    </source>
</evidence>
<sequence>MNRNDKKQTSIVILIVLVTLILSFIISIPDKNNLSKSKKELGTDEPFFLKVVRPEVSLEGLNIGGLNVNQINQLLHKLSPKKSIEPQNAFIFRDKIFDSKLGRSIDTKKTMQNILSAKTEDKISCSYTTIAPTISKEMLKSKGIFYFTKIDKSKSKGRILGHYTTYLANNSLNRRNNIRIALEDINYYELKPKEEFSFNQIIGLPSQEKGYKKAPIIDSGKFIPKVGGGICQVSTTLYNATLEAKLKITERHRHSKVLSYIKAGQDATVVPQQKDFKFVNNTENPLIILTDIIDRYVAIYILEEIRD</sequence>
<evidence type="ECO:0000313" key="2">
    <source>
        <dbReference type="EMBL" id="SNY06004.1"/>
    </source>
</evidence>
<gene>
    <name evidence="2" type="ORF">SAMN06265827_101195</name>
</gene>
<dbReference type="Proteomes" id="UP000219573">
    <property type="component" value="Unassembled WGS sequence"/>
</dbReference>
<proteinExistence type="predicted"/>
<keyword evidence="1" id="KW-0472">Membrane</keyword>
<dbReference type="PANTHER" id="PTHR35788">
    <property type="entry name" value="EXPORTED PROTEIN-RELATED"/>
    <property type="match status" value="1"/>
</dbReference>
<dbReference type="EMBL" id="OBDZ01000001">
    <property type="protein sequence ID" value="SNY06004.1"/>
    <property type="molecule type" value="Genomic_DNA"/>
</dbReference>
<accession>A0A285F5L6</accession>
<dbReference type="PANTHER" id="PTHR35788:SF1">
    <property type="entry name" value="EXPORTED PROTEIN"/>
    <property type="match status" value="1"/>
</dbReference>
<dbReference type="RefSeq" id="WP_097016233.1">
    <property type="nucleotide sequence ID" value="NZ_OBDZ01000001.1"/>
</dbReference>